<accession>A0A8S2HQM1</accession>
<evidence type="ECO:0000259" key="2">
    <source>
        <dbReference type="Pfam" id="PF05183"/>
    </source>
</evidence>
<dbReference type="EMBL" id="CAJNOK010003147">
    <property type="protein sequence ID" value="CAF0889634.1"/>
    <property type="molecule type" value="Genomic_DNA"/>
</dbReference>
<dbReference type="InterPro" id="IPR007855">
    <property type="entry name" value="RDRP"/>
</dbReference>
<evidence type="ECO:0000313" key="4">
    <source>
        <dbReference type="EMBL" id="CAF3672074.1"/>
    </source>
</evidence>
<evidence type="ECO:0000313" key="5">
    <source>
        <dbReference type="Proteomes" id="UP000682733"/>
    </source>
</evidence>
<feature type="domain" description="RDRP core" evidence="2">
    <location>
        <begin position="27"/>
        <end position="139"/>
    </location>
</feature>
<organism evidence="4 5">
    <name type="scientific">Didymodactylos carnosus</name>
    <dbReference type="NCBI Taxonomy" id="1234261"/>
    <lineage>
        <taxon>Eukaryota</taxon>
        <taxon>Metazoa</taxon>
        <taxon>Spiralia</taxon>
        <taxon>Gnathifera</taxon>
        <taxon>Rotifera</taxon>
        <taxon>Eurotatoria</taxon>
        <taxon>Bdelloidea</taxon>
        <taxon>Philodinida</taxon>
        <taxon>Philodinidae</taxon>
        <taxon>Didymodactylos</taxon>
    </lineage>
</organism>
<dbReference type="Proteomes" id="UP000677228">
    <property type="component" value="Unassembled WGS sequence"/>
</dbReference>
<dbReference type="PANTHER" id="PTHR23079:SF55">
    <property type="entry name" value="RNA-DIRECTED RNA POLYMERASE"/>
    <property type="match status" value="1"/>
</dbReference>
<dbReference type="GO" id="GO:0030422">
    <property type="term" value="P:siRNA processing"/>
    <property type="evidence" value="ECO:0007669"/>
    <property type="project" value="TreeGrafter"/>
</dbReference>
<evidence type="ECO:0000256" key="1">
    <source>
        <dbReference type="RuleBase" id="RU363098"/>
    </source>
</evidence>
<dbReference type="AlphaFoldDB" id="A0A8S2HQM1"/>
<protein>
    <recommendedName>
        <fullName evidence="1">RNA-dependent RNA polymerase</fullName>
        <ecNumber evidence="1">2.7.7.48</ecNumber>
    </recommendedName>
</protein>
<keyword evidence="1" id="KW-0808">Transferase</keyword>
<comment type="catalytic activity">
    <reaction evidence="1">
        <text>RNA(n) + a ribonucleoside 5'-triphosphate = RNA(n+1) + diphosphate</text>
        <dbReference type="Rhea" id="RHEA:21248"/>
        <dbReference type="Rhea" id="RHEA-COMP:14527"/>
        <dbReference type="Rhea" id="RHEA-COMP:17342"/>
        <dbReference type="ChEBI" id="CHEBI:33019"/>
        <dbReference type="ChEBI" id="CHEBI:61557"/>
        <dbReference type="ChEBI" id="CHEBI:140395"/>
        <dbReference type="EC" id="2.7.7.48"/>
    </reaction>
</comment>
<keyword evidence="1" id="KW-0696">RNA-directed RNA polymerase</keyword>
<gene>
    <name evidence="3" type="ORF">OVA965_LOCUS9056</name>
    <name evidence="4" type="ORF">TMI583_LOCUS9052</name>
</gene>
<proteinExistence type="inferred from homology"/>
<comment type="similarity">
    <text evidence="1">Belongs to the RdRP family.</text>
</comment>
<dbReference type="Pfam" id="PF05183">
    <property type="entry name" value="RdRP"/>
    <property type="match status" value="1"/>
</dbReference>
<comment type="caution">
    <text evidence="4">The sequence shown here is derived from an EMBL/GenBank/DDBJ whole genome shotgun (WGS) entry which is preliminary data.</text>
</comment>
<dbReference type="GO" id="GO:0003968">
    <property type="term" value="F:RNA-directed RNA polymerase activity"/>
    <property type="evidence" value="ECO:0007669"/>
    <property type="project" value="UniProtKB-KW"/>
</dbReference>
<dbReference type="InterPro" id="IPR057596">
    <property type="entry name" value="RDRP_core"/>
</dbReference>
<dbReference type="EMBL" id="CAJOBA010003148">
    <property type="protein sequence ID" value="CAF3672074.1"/>
    <property type="molecule type" value="Genomic_DNA"/>
</dbReference>
<name>A0A8S2HQM1_9BILA</name>
<keyword evidence="1" id="KW-0548">Nucleotidyltransferase</keyword>
<dbReference type="PANTHER" id="PTHR23079">
    <property type="entry name" value="RNA-DEPENDENT RNA POLYMERASE"/>
    <property type="match status" value="1"/>
</dbReference>
<dbReference type="GO" id="GO:0003723">
    <property type="term" value="F:RNA binding"/>
    <property type="evidence" value="ECO:0007669"/>
    <property type="project" value="UniProtKB-KW"/>
</dbReference>
<keyword evidence="1" id="KW-0694">RNA-binding</keyword>
<reference evidence="4" key="1">
    <citation type="submission" date="2021-02" db="EMBL/GenBank/DDBJ databases">
        <authorList>
            <person name="Nowell W R."/>
        </authorList>
    </citation>
    <scope>NUCLEOTIDE SEQUENCE</scope>
</reference>
<dbReference type="EC" id="2.7.7.48" evidence="1"/>
<dbReference type="Proteomes" id="UP000682733">
    <property type="component" value="Unassembled WGS sequence"/>
</dbReference>
<sequence length="143" mass="16142">MGFGHIEVEDIRIPIKLKFYADKDEFNVQVKQKGHCVTLVDNIIHDNYNFTDGNGFISKGLAQLIESKNLFEKKGSSASSAYQIRVAGCKGLVIIDPQSTEDKYYIKFRQSMHEVDSNDWTVDICDNGFSTSIPTSLNRRSSI</sequence>
<evidence type="ECO:0000313" key="3">
    <source>
        <dbReference type="EMBL" id="CAF0889634.1"/>
    </source>
</evidence>
<dbReference type="GO" id="GO:0031380">
    <property type="term" value="C:nuclear RNA-directed RNA polymerase complex"/>
    <property type="evidence" value="ECO:0007669"/>
    <property type="project" value="TreeGrafter"/>
</dbReference>